<evidence type="ECO:0000313" key="1">
    <source>
        <dbReference type="EMBL" id="KKN15492.1"/>
    </source>
</evidence>
<accession>A0A0F9NTT4</accession>
<gene>
    <name evidence="1" type="ORF">LCGC14_0985560</name>
</gene>
<comment type="caution">
    <text evidence="1">The sequence shown here is derived from an EMBL/GenBank/DDBJ whole genome shotgun (WGS) entry which is preliminary data.</text>
</comment>
<name>A0A0F9NTT4_9ZZZZ</name>
<protein>
    <submittedName>
        <fullName evidence="1">Uncharacterized protein</fullName>
    </submittedName>
</protein>
<dbReference type="AlphaFoldDB" id="A0A0F9NTT4"/>
<proteinExistence type="predicted"/>
<feature type="non-terminal residue" evidence="1">
    <location>
        <position position="1"/>
    </location>
</feature>
<organism evidence="1">
    <name type="scientific">marine sediment metagenome</name>
    <dbReference type="NCBI Taxonomy" id="412755"/>
    <lineage>
        <taxon>unclassified sequences</taxon>
        <taxon>metagenomes</taxon>
        <taxon>ecological metagenomes</taxon>
    </lineage>
</organism>
<sequence length="79" mass="8461">GRVFGLANDGQSWQFKELIQTGMQFTAGGYDEENNVLVVNANNFYLADQGPDTNPPGSLWRVMAASDVPDGATVAKVAK</sequence>
<reference evidence="1" key="1">
    <citation type="journal article" date="2015" name="Nature">
        <title>Complex archaea that bridge the gap between prokaryotes and eukaryotes.</title>
        <authorList>
            <person name="Spang A."/>
            <person name="Saw J.H."/>
            <person name="Jorgensen S.L."/>
            <person name="Zaremba-Niedzwiedzka K."/>
            <person name="Martijn J."/>
            <person name="Lind A.E."/>
            <person name="van Eijk R."/>
            <person name="Schleper C."/>
            <person name="Guy L."/>
            <person name="Ettema T.J."/>
        </authorList>
    </citation>
    <scope>NUCLEOTIDE SEQUENCE</scope>
</reference>
<dbReference type="EMBL" id="LAZR01003707">
    <property type="protein sequence ID" value="KKN15492.1"/>
    <property type="molecule type" value="Genomic_DNA"/>
</dbReference>